<evidence type="ECO:0000313" key="9">
    <source>
        <dbReference type="EMBL" id="OVA14974.1"/>
    </source>
</evidence>
<protein>
    <recommendedName>
        <fullName evidence="8">UTP23 sensor motif region domain-containing protein</fullName>
    </recommendedName>
</protein>
<keyword evidence="3" id="KW-0698">rRNA processing</keyword>
<dbReference type="GO" id="GO:0032040">
    <property type="term" value="C:small-subunit processome"/>
    <property type="evidence" value="ECO:0007669"/>
    <property type="project" value="InterPro"/>
</dbReference>
<dbReference type="OrthoDB" id="25675at2759"/>
<keyword evidence="10" id="KW-1185">Reference proteome</keyword>
<gene>
    <name evidence="9" type="ORF">BVC80_65g20</name>
</gene>
<keyword evidence="4" id="KW-0539">Nucleus</keyword>
<dbReference type="InterPro" id="IPR029060">
    <property type="entry name" value="PIN-like_dom_sf"/>
</dbReference>
<organism evidence="9 10">
    <name type="scientific">Macleaya cordata</name>
    <name type="common">Five-seeded plume-poppy</name>
    <name type="synonym">Bocconia cordata</name>
    <dbReference type="NCBI Taxonomy" id="56857"/>
    <lineage>
        <taxon>Eukaryota</taxon>
        <taxon>Viridiplantae</taxon>
        <taxon>Streptophyta</taxon>
        <taxon>Embryophyta</taxon>
        <taxon>Tracheophyta</taxon>
        <taxon>Spermatophyta</taxon>
        <taxon>Magnoliopsida</taxon>
        <taxon>Ranunculales</taxon>
        <taxon>Papaveraceae</taxon>
        <taxon>Papaveroideae</taxon>
        <taxon>Macleaya</taxon>
    </lineage>
</organism>
<comment type="similarity">
    <text evidence="6">Belongs to the UTP23/FCF1 family. UTP23 subfamily.</text>
</comment>
<dbReference type="Proteomes" id="UP000195402">
    <property type="component" value="Unassembled WGS sequence"/>
</dbReference>
<dbReference type="Gene3D" id="3.40.50.1010">
    <property type="entry name" value="5'-nuclease"/>
    <property type="match status" value="1"/>
</dbReference>
<sequence length="282" mass="31855">MRVKRQKCHRKSVRFYTTCFGFREPFKILCDGTFVHHLLVNQITSPSDALSNLLGAPTKLFTTRCVIAELKSLGDSYSKSVEAARNLSTARCDHEKRKSAAVCLEEVIGEKNTEHFFFATQDSDLRTKFREIPGVPIIFGLRKSLLLEPPSAFQREYAKSSEERRLHMTELEYKMLQNRGKRKLATQDGEAETPDTHEASGDEVLVDTITKTIAPRRMWGIKDKPQFKRKKAKGPNPLSCKKKKTTGKPSLTPNKDGDNASAKGNRKRKRSRKGTKLEGANA</sequence>
<accession>A0A200QWW9</accession>
<evidence type="ECO:0000259" key="8">
    <source>
        <dbReference type="Pfam" id="PF24779"/>
    </source>
</evidence>
<evidence type="ECO:0000256" key="1">
    <source>
        <dbReference type="ARBA" id="ARBA00004604"/>
    </source>
</evidence>
<feature type="domain" description="UTP23 sensor motif region" evidence="8">
    <location>
        <begin position="227"/>
        <end position="244"/>
    </location>
</feature>
<dbReference type="InterPro" id="IPR057776">
    <property type="entry name" value="UTP23_sensor"/>
</dbReference>
<feature type="region of interest" description="Disordered" evidence="7">
    <location>
        <begin position="179"/>
        <end position="204"/>
    </location>
</feature>
<comment type="function">
    <text evidence="5">Involved in rRNA-processing and ribosome biogenesis.</text>
</comment>
<proteinExistence type="inferred from homology"/>
<evidence type="ECO:0000256" key="2">
    <source>
        <dbReference type="ARBA" id="ARBA00022517"/>
    </source>
</evidence>
<dbReference type="CDD" id="cd08553">
    <property type="entry name" value="PIN_Fcf1-like"/>
    <property type="match status" value="1"/>
</dbReference>
<name>A0A200QWW9_MACCD</name>
<keyword evidence="2" id="KW-0690">Ribosome biogenesis</keyword>
<dbReference type="AlphaFoldDB" id="A0A200QWW9"/>
<dbReference type="OMA" id="CCMQALY"/>
<feature type="compositionally biased region" description="Basic residues" evidence="7">
    <location>
        <begin position="264"/>
        <end position="274"/>
    </location>
</feature>
<comment type="subcellular location">
    <subcellularLocation>
        <location evidence="1">Nucleus</location>
        <location evidence="1">Nucleolus</location>
    </subcellularLocation>
</comment>
<dbReference type="EMBL" id="MVGT01000928">
    <property type="protein sequence ID" value="OVA14974.1"/>
    <property type="molecule type" value="Genomic_DNA"/>
</dbReference>
<dbReference type="GO" id="GO:0006364">
    <property type="term" value="P:rRNA processing"/>
    <property type="evidence" value="ECO:0007669"/>
    <property type="project" value="UniProtKB-KW"/>
</dbReference>
<dbReference type="Pfam" id="PF04900">
    <property type="entry name" value="Fcf1"/>
    <property type="match status" value="1"/>
</dbReference>
<reference evidence="9 10" key="1">
    <citation type="journal article" date="2017" name="Mol. Plant">
        <title>The Genome of Medicinal Plant Macleaya cordata Provides New Insights into Benzylisoquinoline Alkaloids Metabolism.</title>
        <authorList>
            <person name="Liu X."/>
            <person name="Liu Y."/>
            <person name="Huang P."/>
            <person name="Ma Y."/>
            <person name="Qing Z."/>
            <person name="Tang Q."/>
            <person name="Cao H."/>
            <person name="Cheng P."/>
            <person name="Zheng Y."/>
            <person name="Yuan Z."/>
            <person name="Zhou Y."/>
            <person name="Liu J."/>
            <person name="Tang Z."/>
            <person name="Zhuo Y."/>
            <person name="Zhang Y."/>
            <person name="Yu L."/>
            <person name="Huang J."/>
            <person name="Yang P."/>
            <person name="Peng Q."/>
            <person name="Zhang J."/>
            <person name="Jiang W."/>
            <person name="Zhang Z."/>
            <person name="Lin K."/>
            <person name="Ro D.K."/>
            <person name="Chen X."/>
            <person name="Xiong X."/>
            <person name="Shang Y."/>
            <person name="Huang S."/>
            <person name="Zeng J."/>
        </authorList>
    </citation>
    <scope>NUCLEOTIDE SEQUENCE [LARGE SCALE GENOMIC DNA]</scope>
    <source>
        <strain evidence="10">cv. BLH2017</strain>
        <tissue evidence="9">Root</tissue>
    </source>
</reference>
<evidence type="ECO:0000256" key="7">
    <source>
        <dbReference type="SAM" id="MobiDB-lite"/>
    </source>
</evidence>
<feature type="region of interest" description="Disordered" evidence="7">
    <location>
        <begin position="217"/>
        <end position="282"/>
    </location>
</feature>
<dbReference type="SUPFAM" id="SSF88723">
    <property type="entry name" value="PIN domain-like"/>
    <property type="match status" value="1"/>
</dbReference>
<dbReference type="PANTHER" id="PTHR12416">
    <property type="entry name" value="RRNA-PROCESSING PROTEIN UTP23 HOMOLOG"/>
    <property type="match status" value="1"/>
</dbReference>
<evidence type="ECO:0000256" key="5">
    <source>
        <dbReference type="ARBA" id="ARBA00037300"/>
    </source>
</evidence>
<evidence type="ECO:0000256" key="3">
    <source>
        <dbReference type="ARBA" id="ARBA00022552"/>
    </source>
</evidence>
<dbReference type="InParanoid" id="A0A200QWW9"/>
<dbReference type="FunFam" id="3.40.50.1010:FF:000006">
    <property type="entry name" value="rRNA-processing protein UTP23 homolog"/>
    <property type="match status" value="1"/>
</dbReference>
<dbReference type="Pfam" id="PF24779">
    <property type="entry name" value="UTP23_sensor"/>
    <property type="match status" value="1"/>
</dbReference>
<evidence type="ECO:0000256" key="4">
    <source>
        <dbReference type="ARBA" id="ARBA00023242"/>
    </source>
</evidence>
<comment type="caution">
    <text evidence="9">The sequence shown here is derived from an EMBL/GenBank/DDBJ whole genome shotgun (WGS) entry which is preliminary data.</text>
</comment>
<evidence type="ECO:0000313" key="10">
    <source>
        <dbReference type="Proteomes" id="UP000195402"/>
    </source>
</evidence>
<dbReference type="FunCoup" id="A0A200QWW9">
    <property type="interactions" value="2931"/>
</dbReference>
<dbReference type="InterPro" id="IPR006984">
    <property type="entry name" value="Fcf1/UTP23"/>
</dbReference>
<evidence type="ECO:0000256" key="6">
    <source>
        <dbReference type="ARBA" id="ARBA00038503"/>
    </source>
</evidence>
<dbReference type="STRING" id="56857.A0A200QWW9"/>